<organism evidence="1 2">
    <name type="scientific">Henosepilachna vigintioctopunctata</name>
    <dbReference type="NCBI Taxonomy" id="420089"/>
    <lineage>
        <taxon>Eukaryota</taxon>
        <taxon>Metazoa</taxon>
        <taxon>Ecdysozoa</taxon>
        <taxon>Arthropoda</taxon>
        <taxon>Hexapoda</taxon>
        <taxon>Insecta</taxon>
        <taxon>Pterygota</taxon>
        <taxon>Neoptera</taxon>
        <taxon>Endopterygota</taxon>
        <taxon>Coleoptera</taxon>
        <taxon>Polyphaga</taxon>
        <taxon>Cucujiformia</taxon>
        <taxon>Coccinelloidea</taxon>
        <taxon>Coccinellidae</taxon>
        <taxon>Epilachninae</taxon>
        <taxon>Epilachnini</taxon>
        <taxon>Henosepilachna</taxon>
    </lineage>
</organism>
<gene>
    <name evidence="1" type="ORF">WA026_013816</name>
</gene>
<sequence length="91" mass="10098">MIEKANRNYRKVIIEEHISLVEEPGSTYLGYVVPHIGSAKGIVFSITAFLKQLNISHDGLMAIGCDGTNVNTGKYEGIIRLLEKQLNKPLQ</sequence>
<evidence type="ECO:0008006" key="3">
    <source>
        <dbReference type="Google" id="ProtNLM"/>
    </source>
</evidence>
<keyword evidence="2" id="KW-1185">Reference proteome</keyword>
<comment type="caution">
    <text evidence="1">The sequence shown here is derived from an EMBL/GenBank/DDBJ whole genome shotgun (WGS) entry which is preliminary data.</text>
</comment>
<dbReference type="AlphaFoldDB" id="A0AAW1UYI0"/>
<proteinExistence type="predicted"/>
<accession>A0AAW1UYI0</accession>
<reference evidence="1 2" key="1">
    <citation type="submission" date="2023-03" db="EMBL/GenBank/DDBJ databases">
        <title>Genome insight into feeding habits of ladybird beetles.</title>
        <authorList>
            <person name="Li H.-S."/>
            <person name="Huang Y.-H."/>
            <person name="Pang H."/>
        </authorList>
    </citation>
    <scope>NUCLEOTIDE SEQUENCE [LARGE SCALE GENOMIC DNA]</scope>
    <source>
        <strain evidence="1">SYSU_2023b</strain>
        <tissue evidence="1">Whole body</tissue>
    </source>
</reference>
<evidence type="ECO:0000313" key="2">
    <source>
        <dbReference type="Proteomes" id="UP001431783"/>
    </source>
</evidence>
<dbReference type="EMBL" id="JARQZJ010000097">
    <property type="protein sequence ID" value="KAK9885939.1"/>
    <property type="molecule type" value="Genomic_DNA"/>
</dbReference>
<name>A0AAW1UYI0_9CUCU</name>
<protein>
    <recommendedName>
        <fullName evidence="3">DUF4371 domain-containing protein</fullName>
    </recommendedName>
</protein>
<dbReference type="Proteomes" id="UP001431783">
    <property type="component" value="Unassembled WGS sequence"/>
</dbReference>
<evidence type="ECO:0000313" key="1">
    <source>
        <dbReference type="EMBL" id="KAK9885939.1"/>
    </source>
</evidence>